<feature type="compositionally biased region" description="Acidic residues" evidence="1">
    <location>
        <begin position="406"/>
        <end position="416"/>
    </location>
</feature>
<name>A0AAX6MNI7_9PEZI</name>
<sequence>MDHKEELSHNSKVELVASTGDITQHLDDSDDGLQGYFETAQWTADGTALLTSSSSNLISGYIVPEDLLSPTANRPLKLVPQATIQLSEPSNVLAGAPYFRLAEPWTQQLLVSSRDHPIQLFYLASPSPSPSLTPSPASSYPLTQARSETFLTATALVWPSPGTHFITGSRNLLARFDVTRTGEEPILRVKTIPSERHLSKGGGVGMRGTVSSLAAQPPDANFASLVAAGTWTRWVGLYDFAQPGGSCAATWSVASAATEDAGIGGDGITQAIWSPCGRYLLLGERKSTGVLVYDVRVTGKLLGWLAGREALGNQRISCDVFPGQDGSEEAGFEVWSGTTDGTVKMWEGVGTREGAHEPAWSCDAARNSTVGSTCVHQSGTVVATCSGSWEFPDDNGDNDSLLQDCSDSEESDDDSSDISRPTSPWMRRRNKESSLKIWSISNNSEAEP</sequence>
<reference evidence="2 3" key="1">
    <citation type="journal article" date="2024" name="Front Chem Biol">
        <title>Unveiling the potential of Daldinia eschscholtzii MFLUCC 19-0629 through bioactivity and bioinformatics studies for enhanced sustainable agriculture production.</title>
        <authorList>
            <person name="Brooks S."/>
            <person name="Weaver J.A."/>
            <person name="Klomchit A."/>
            <person name="Alharthi S.A."/>
            <person name="Onlamun T."/>
            <person name="Nurani R."/>
            <person name="Vong T.K."/>
            <person name="Alberti F."/>
            <person name="Greco C."/>
        </authorList>
    </citation>
    <scope>NUCLEOTIDE SEQUENCE [LARGE SCALE GENOMIC DNA]</scope>
    <source>
        <strain evidence="2">MFLUCC 19-0629</strain>
    </source>
</reference>
<dbReference type="EMBL" id="JBANMG010000004">
    <property type="protein sequence ID" value="KAK6954046.1"/>
    <property type="molecule type" value="Genomic_DNA"/>
</dbReference>
<evidence type="ECO:0000313" key="2">
    <source>
        <dbReference type="EMBL" id="KAK6954046.1"/>
    </source>
</evidence>
<feature type="region of interest" description="Disordered" evidence="1">
    <location>
        <begin position="396"/>
        <end position="431"/>
    </location>
</feature>
<gene>
    <name evidence="2" type="ORF">Daesc_004008</name>
</gene>
<protein>
    <submittedName>
        <fullName evidence="2">Uncharacterized protein</fullName>
    </submittedName>
</protein>
<dbReference type="PANTHER" id="PTHR13211">
    <property type="entry name" value="TELOMERASE CAJAL BODY PROTEIN 1"/>
    <property type="match status" value="1"/>
</dbReference>
<dbReference type="PANTHER" id="PTHR13211:SF0">
    <property type="entry name" value="TELOMERASE CAJAL BODY PROTEIN 1"/>
    <property type="match status" value="1"/>
</dbReference>
<organism evidence="2 3">
    <name type="scientific">Daldinia eschscholtzii</name>
    <dbReference type="NCBI Taxonomy" id="292717"/>
    <lineage>
        <taxon>Eukaryota</taxon>
        <taxon>Fungi</taxon>
        <taxon>Dikarya</taxon>
        <taxon>Ascomycota</taxon>
        <taxon>Pezizomycotina</taxon>
        <taxon>Sordariomycetes</taxon>
        <taxon>Xylariomycetidae</taxon>
        <taxon>Xylariales</taxon>
        <taxon>Hypoxylaceae</taxon>
        <taxon>Daldinia</taxon>
    </lineage>
</organism>
<keyword evidence="3" id="KW-1185">Reference proteome</keyword>
<dbReference type="InterPro" id="IPR015943">
    <property type="entry name" value="WD40/YVTN_repeat-like_dom_sf"/>
</dbReference>
<dbReference type="Gene3D" id="2.130.10.10">
    <property type="entry name" value="YVTN repeat-like/Quinoprotein amine dehydrogenase"/>
    <property type="match status" value="1"/>
</dbReference>
<proteinExistence type="predicted"/>
<dbReference type="AlphaFoldDB" id="A0AAX6MNI7"/>
<dbReference type="InterPro" id="IPR036322">
    <property type="entry name" value="WD40_repeat_dom_sf"/>
</dbReference>
<evidence type="ECO:0000313" key="3">
    <source>
        <dbReference type="Proteomes" id="UP001369815"/>
    </source>
</evidence>
<evidence type="ECO:0000256" key="1">
    <source>
        <dbReference type="SAM" id="MobiDB-lite"/>
    </source>
</evidence>
<accession>A0AAX6MNI7</accession>
<comment type="caution">
    <text evidence="2">The sequence shown here is derived from an EMBL/GenBank/DDBJ whole genome shotgun (WGS) entry which is preliminary data.</text>
</comment>
<dbReference type="Proteomes" id="UP001369815">
    <property type="component" value="Unassembled WGS sequence"/>
</dbReference>
<dbReference type="SUPFAM" id="SSF50978">
    <property type="entry name" value="WD40 repeat-like"/>
    <property type="match status" value="1"/>
</dbReference>
<dbReference type="InterPro" id="IPR051150">
    <property type="entry name" value="SWT21/TCAB1_mRNA_Telomere"/>
</dbReference>